<dbReference type="EMBL" id="BARS01041952">
    <property type="protein sequence ID" value="GAG37792.1"/>
    <property type="molecule type" value="Genomic_DNA"/>
</dbReference>
<proteinExistence type="predicted"/>
<comment type="caution">
    <text evidence="1">The sequence shown here is derived from an EMBL/GenBank/DDBJ whole genome shotgun (WGS) entry which is preliminary data.</text>
</comment>
<gene>
    <name evidence="1" type="ORF">S01H1_63711</name>
</gene>
<accession>X0XR25</accession>
<dbReference type="AlphaFoldDB" id="X0XR25"/>
<name>X0XR25_9ZZZZ</name>
<evidence type="ECO:0000313" key="1">
    <source>
        <dbReference type="EMBL" id="GAG37792.1"/>
    </source>
</evidence>
<protein>
    <submittedName>
        <fullName evidence="1">Uncharacterized protein</fullName>
    </submittedName>
</protein>
<sequence>MSLSGHTPGSPKNIEADEKLGDILDSLFDIEEGIESGPEPLRRALGALLGRIIKQRIGYYILPMEDEDGINGFTT</sequence>
<reference evidence="1" key="1">
    <citation type="journal article" date="2014" name="Front. Microbiol.">
        <title>High frequency of phylogenetically diverse reductive dehalogenase-homologous genes in deep subseafloor sedimentary metagenomes.</title>
        <authorList>
            <person name="Kawai M."/>
            <person name="Futagami T."/>
            <person name="Toyoda A."/>
            <person name="Takaki Y."/>
            <person name="Nishi S."/>
            <person name="Hori S."/>
            <person name="Arai W."/>
            <person name="Tsubouchi T."/>
            <person name="Morono Y."/>
            <person name="Uchiyama I."/>
            <person name="Ito T."/>
            <person name="Fujiyama A."/>
            <person name="Inagaki F."/>
            <person name="Takami H."/>
        </authorList>
    </citation>
    <scope>NUCLEOTIDE SEQUENCE</scope>
    <source>
        <strain evidence="1">Expedition CK06-06</strain>
    </source>
</reference>
<organism evidence="1">
    <name type="scientific">marine sediment metagenome</name>
    <dbReference type="NCBI Taxonomy" id="412755"/>
    <lineage>
        <taxon>unclassified sequences</taxon>
        <taxon>metagenomes</taxon>
        <taxon>ecological metagenomes</taxon>
    </lineage>
</organism>